<dbReference type="GeneID" id="49392957"/>
<dbReference type="Gene3D" id="1.10.30.50">
    <property type="match status" value="1"/>
</dbReference>
<dbReference type="EMBL" id="JAVLAQ010000001">
    <property type="protein sequence ID" value="MDT6990458.1"/>
    <property type="molecule type" value="Genomic_DNA"/>
</dbReference>
<keyword evidence="2" id="KW-0255">Endonuclease</keyword>
<dbReference type="Pfam" id="PF01844">
    <property type="entry name" value="HNH"/>
    <property type="match status" value="1"/>
</dbReference>
<keyword evidence="2" id="KW-0540">Nuclease</keyword>
<evidence type="ECO:0000313" key="3">
    <source>
        <dbReference type="EMBL" id="MDT7040036.1"/>
    </source>
</evidence>
<evidence type="ECO:0000259" key="1">
    <source>
        <dbReference type="SMART" id="SM00507"/>
    </source>
</evidence>
<gene>
    <name evidence="2" type="ORF">RI536_10195</name>
    <name evidence="3" type="ORF">RI555_13815</name>
</gene>
<evidence type="ECO:0000313" key="2">
    <source>
        <dbReference type="EMBL" id="MDT6990458.1"/>
    </source>
</evidence>
<dbReference type="GO" id="GO:0003676">
    <property type="term" value="F:nucleic acid binding"/>
    <property type="evidence" value="ECO:0007669"/>
    <property type="project" value="InterPro"/>
</dbReference>
<evidence type="ECO:0000313" key="4">
    <source>
        <dbReference type="Proteomes" id="UP001267003"/>
    </source>
</evidence>
<dbReference type="Proteomes" id="UP001263852">
    <property type="component" value="Unassembled WGS sequence"/>
</dbReference>
<dbReference type="InterPro" id="IPR003615">
    <property type="entry name" value="HNH_nuc"/>
</dbReference>
<comment type="caution">
    <text evidence="2">The sequence shown here is derived from an EMBL/GenBank/DDBJ whole genome shotgun (WGS) entry which is preliminary data.</text>
</comment>
<dbReference type="GO" id="GO:0004519">
    <property type="term" value="F:endonuclease activity"/>
    <property type="evidence" value="ECO:0007669"/>
    <property type="project" value="UniProtKB-KW"/>
</dbReference>
<sequence>MRMKVCRMSGCNELVSYEQENPFCAKHASCYKPRPYQHYNKWERKQLSKDYNHNYRDKEANAFYHSVAWRKLSRVAKERAYMTCECCGHTALGKGKLVVDHITPRRIDKRKQLDSNNLWVLCYSCHYWKGQLEQDIYEDGDENFISNLDVATQWNKESCREWILAHKH</sequence>
<dbReference type="AlphaFoldDB" id="A0A843QY95"/>
<proteinExistence type="predicted"/>
<accession>A0A843QY95</accession>
<dbReference type="CDD" id="cd00085">
    <property type="entry name" value="HNHc"/>
    <property type="match status" value="1"/>
</dbReference>
<name>A0A843QY95_LACPE</name>
<dbReference type="Proteomes" id="UP001267003">
    <property type="component" value="Unassembled WGS sequence"/>
</dbReference>
<dbReference type="RefSeq" id="WP_050339242.1">
    <property type="nucleotide sequence ID" value="NZ_CP032757.1"/>
</dbReference>
<dbReference type="InterPro" id="IPR002711">
    <property type="entry name" value="HNH"/>
</dbReference>
<keyword evidence="2" id="KW-0378">Hydrolase</keyword>
<dbReference type="OrthoDB" id="9811997at2"/>
<dbReference type="SMART" id="SM00507">
    <property type="entry name" value="HNHc"/>
    <property type="match status" value="1"/>
</dbReference>
<dbReference type="GO" id="GO:0008270">
    <property type="term" value="F:zinc ion binding"/>
    <property type="evidence" value="ECO:0007669"/>
    <property type="project" value="InterPro"/>
</dbReference>
<reference evidence="2" key="1">
    <citation type="submission" date="2023-08" db="EMBL/GenBank/DDBJ databases">
        <authorList>
            <person name="Page C.A."/>
            <person name="Perez-Diaz I.M."/>
        </authorList>
    </citation>
    <scope>NUCLEOTIDE SEQUENCE</scope>
    <source>
        <strain evidence="3">1.8.9</strain>
        <strain evidence="2">7.8.46</strain>
    </source>
</reference>
<protein>
    <submittedName>
        <fullName evidence="2">HNH endonuclease signature motif containing protein</fullName>
    </submittedName>
</protein>
<feature type="domain" description="HNH nuclease" evidence="1">
    <location>
        <begin position="71"/>
        <end position="127"/>
    </location>
</feature>
<organism evidence="2 4">
    <name type="scientific">Lactiplantibacillus pentosus</name>
    <name type="common">Lactobacillus pentosus</name>
    <dbReference type="NCBI Taxonomy" id="1589"/>
    <lineage>
        <taxon>Bacteria</taxon>
        <taxon>Bacillati</taxon>
        <taxon>Bacillota</taxon>
        <taxon>Bacilli</taxon>
        <taxon>Lactobacillales</taxon>
        <taxon>Lactobacillaceae</taxon>
        <taxon>Lactiplantibacillus</taxon>
    </lineage>
</organism>
<dbReference type="EMBL" id="JAVLAO010000001">
    <property type="protein sequence ID" value="MDT7040036.1"/>
    <property type="molecule type" value="Genomic_DNA"/>
</dbReference>